<sequence>MSGAWWTLFAYDTLLFVLTVSKTWTTRNSYAPGVSISQVLLRDGSIYFGVIALSNLANITTYYVCETFMKGGLSTFAASISSTMMTHLMLNLHEVTYTGIRTTVELTRIELDTLWSGALDQPSVVSTVYPVEDD</sequence>
<protein>
    <submittedName>
        <fullName evidence="1">Uncharacterized protein</fullName>
    </submittedName>
</protein>
<keyword evidence="2" id="KW-1185">Reference proteome</keyword>
<evidence type="ECO:0000313" key="1">
    <source>
        <dbReference type="EMBL" id="KAF9458374.1"/>
    </source>
</evidence>
<reference evidence="1" key="1">
    <citation type="submission" date="2020-11" db="EMBL/GenBank/DDBJ databases">
        <authorList>
            <consortium name="DOE Joint Genome Institute"/>
            <person name="Ahrendt S."/>
            <person name="Riley R."/>
            <person name="Andreopoulos W."/>
            <person name="Labutti K."/>
            <person name="Pangilinan J."/>
            <person name="Ruiz-Duenas F.J."/>
            <person name="Barrasa J.M."/>
            <person name="Sanchez-Garcia M."/>
            <person name="Camarero S."/>
            <person name="Miyauchi S."/>
            <person name="Serrano A."/>
            <person name="Linde D."/>
            <person name="Babiker R."/>
            <person name="Drula E."/>
            <person name="Ayuso-Fernandez I."/>
            <person name="Pacheco R."/>
            <person name="Padilla G."/>
            <person name="Ferreira P."/>
            <person name="Barriuso J."/>
            <person name="Kellner H."/>
            <person name="Castanera R."/>
            <person name="Alfaro M."/>
            <person name="Ramirez L."/>
            <person name="Pisabarro A.G."/>
            <person name="Kuo A."/>
            <person name="Tritt A."/>
            <person name="Lipzen A."/>
            <person name="He G."/>
            <person name="Yan M."/>
            <person name="Ng V."/>
            <person name="Cullen D."/>
            <person name="Martin F."/>
            <person name="Rosso M.-N."/>
            <person name="Henrissat B."/>
            <person name="Hibbett D."/>
            <person name="Martinez A.T."/>
            <person name="Grigoriev I.V."/>
        </authorList>
    </citation>
    <scope>NUCLEOTIDE SEQUENCE</scope>
    <source>
        <strain evidence="1">CBS 247.69</strain>
    </source>
</reference>
<accession>A0A9P5XWJ5</accession>
<dbReference type="AlphaFoldDB" id="A0A9P5XWJ5"/>
<dbReference type="OrthoDB" id="2686513at2759"/>
<name>A0A9P5XWJ5_9AGAR</name>
<proteinExistence type="predicted"/>
<dbReference type="EMBL" id="MU150342">
    <property type="protein sequence ID" value="KAF9458374.1"/>
    <property type="molecule type" value="Genomic_DNA"/>
</dbReference>
<dbReference type="Proteomes" id="UP000807353">
    <property type="component" value="Unassembled WGS sequence"/>
</dbReference>
<gene>
    <name evidence="1" type="ORF">BDZ94DRAFT_106401</name>
</gene>
<organism evidence="1 2">
    <name type="scientific">Collybia nuda</name>
    <dbReference type="NCBI Taxonomy" id="64659"/>
    <lineage>
        <taxon>Eukaryota</taxon>
        <taxon>Fungi</taxon>
        <taxon>Dikarya</taxon>
        <taxon>Basidiomycota</taxon>
        <taxon>Agaricomycotina</taxon>
        <taxon>Agaricomycetes</taxon>
        <taxon>Agaricomycetidae</taxon>
        <taxon>Agaricales</taxon>
        <taxon>Tricholomatineae</taxon>
        <taxon>Clitocybaceae</taxon>
        <taxon>Collybia</taxon>
    </lineage>
</organism>
<comment type="caution">
    <text evidence="1">The sequence shown here is derived from an EMBL/GenBank/DDBJ whole genome shotgun (WGS) entry which is preliminary data.</text>
</comment>
<evidence type="ECO:0000313" key="2">
    <source>
        <dbReference type="Proteomes" id="UP000807353"/>
    </source>
</evidence>